<dbReference type="AlphaFoldDB" id="D3VJR0"/>
<dbReference type="EMBL" id="FN667742">
    <property type="protein sequence ID" value="CBJ90969.1"/>
    <property type="molecule type" value="Genomic_DNA"/>
</dbReference>
<protein>
    <submittedName>
        <fullName evidence="1">Uncharacterized protein</fullName>
    </submittedName>
</protein>
<dbReference type="eggNOG" id="COG3209">
    <property type="taxonomic scope" value="Bacteria"/>
</dbReference>
<sequence length="146" mass="16640">MSIRRDAPRTRAVYGNPSSPLAETTLNYNQVSLPATLTHQWNGSQLDIGYQYNADRQKTRVTLSDKSFAPPALPDSNQTYKSNHLNQYTTINDSVPEYDKRGNLIRHGEWSYVYEGSRVTGQVYSPWTPTICNNVYELMIFSIVSE</sequence>
<dbReference type="GeneID" id="24905362"/>
<accession>D3VJR0</accession>
<dbReference type="HOGENOM" id="CLU_1776760_0_0_6"/>
<dbReference type="KEGG" id="xne:XNC1_2915"/>
<gene>
    <name evidence="1" type="ordered locus">XNC1_2915</name>
</gene>
<proteinExistence type="predicted"/>
<evidence type="ECO:0000313" key="1">
    <source>
        <dbReference type="EMBL" id="CBJ90969.1"/>
    </source>
</evidence>
<keyword evidence="2" id="KW-1185">Reference proteome</keyword>
<reference evidence="1 2" key="1">
    <citation type="journal article" date="2011" name="PLoS ONE">
        <title>The entomopathogenic bacterial endosymbionts xenorhabdus and photorhabdus: convergent lifestyles from divergent genomes.</title>
        <authorList>
            <person name="Chaston J.M."/>
            <person name="Suen G."/>
            <person name="Tucker S.L."/>
            <person name="Andersen A.W."/>
            <person name="Bhasin A."/>
            <person name="Bode E."/>
            <person name="Bode H.B."/>
            <person name="Brachmann A.O."/>
            <person name="Cowles C.E."/>
            <person name="Cowles K.N."/>
            <person name="Darby C."/>
            <person name="de Leon L."/>
            <person name="Drace K."/>
            <person name="Du Z."/>
            <person name="Givaudan A."/>
            <person name="Herbert Tran E.E."/>
            <person name="Jewell K.A."/>
            <person name="Knack J.J."/>
            <person name="Krasomil-Osterfeld K.C."/>
            <person name="Kukor R."/>
            <person name="Lanois A."/>
            <person name="Latreille P."/>
            <person name="Leimgruber N.K."/>
            <person name="Lipke C.M."/>
            <person name="Liu R."/>
            <person name="Lu X."/>
            <person name="Martens E.C."/>
            <person name="Marri P.R."/>
            <person name="Medigue C."/>
            <person name="Menard M.L."/>
            <person name="Miller N.M."/>
            <person name="Morales-Soto N."/>
            <person name="Norton S."/>
            <person name="Ogier J.C."/>
            <person name="Orchard S.S."/>
            <person name="Park D."/>
            <person name="Park Y."/>
            <person name="Qurollo B.A."/>
            <person name="Sugar D.R."/>
            <person name="Richards G.R."/>
            <person name="Rouy Z."/>
            <person name="Slominski B."/>
            <person name="Slominski K."/>
            <person name="Snyder H."/>
            <person name="Tjaden B.C."/>
            <person name="van der Hoeven R."/>
            <person name="Welch R.D."/>
            <person name="Wheeler C."/>
            <person name="Xiang B."/>
            <person name="Barbazuk B."/>
            <person name="Gaudriault S."/>
            <person name="Goodner B."/>
            <person name="Slater S.C."/>
            <person name="Forst S."/>
            <person name="Goldman B.S."/>
            <person name="Goodrich-Blair H."/>
        </authorList>
    </citation>
    <scope>NUCLEOTIDE SEQUENCE [LARGE SCALE GENOMIC DNA]</scope>
    <source>
        <strain evidence="2">ATCC 19061 / DSM 3370 / CCUG 14189 / LMG 1036 / NCIMB 9965 / AN6</strain>
    </source>
</reference>
<evidence type="ECO:0000313" key="2">
    <source>
        <dbReference type="Proteomes" id="UP000008075"/>
    </source>
</evidence>
<dbReference type="STRING" id="406817.XNC1_2915"/>
<dbReference type="Proteomes" id="UP000008075">
    <property type="component" value="Chromosome"/>
</dbReference>
<organism evidence="1 2">
    <name type="scientific">Xenorhabdus nematophila (strain ATCC 19061 / DSM 3370 / CCUG 14189 / LMG 1036 / NCIMB 9965 / AN6)</name>
    <dbReference type="NCBI Taxonomy" id="406817"/>
    <lineage>
        <taxon>Bacteria</taxon>
        <taxon>Pseudomonadati</taxon>
        <taxon>Pseudomonadota</taxon>
        <taxon>Gammaproteobacteria</taxon>
        <taxon>Enterobacterales</taxon>
        <taxon>Morganellaceae</taxon>
        <taxon>Xenorhabdus</taxon>
    </lineage>
</organism>
<name>D3VJR0_XENNA</name>
<dbReference type="RefSeq" id="WP_013184707.1">
    <property type="nucleotide sequence ID" value="NC_014228.1"/>
</dbReference>